<dbReference type="Pfam" id="PF01844">
    <property type="entry name" value="HNH"/>
    <property type="match status" value="1"/>
</dbReference>
<accession>A0ABU8TJY1</accession>
<name>A0ABU8TJY1_9HYPH</name>
<protein>
    <submittedName>
        <fullName evidence="2">HNH endonuclease</fullName>
    </submittedName>
</protein>
<dbReference type="InterPro" id="IPR003615">
    <property type="entry name" value="HNH_nuc"/>
</dbReference>
<comment type="caution">
    <text evidence="2">The sequence shown here is derived from an EMBL/GenBank/DDBJ whole genome shotgun (WGS) entry which is preliminary data.</text>
</comment>
<keyword evidence="2" id="KW-0255">Endonuclease</keyword>
<feature type="domain" description="HNH nuclease" evidence="1">
    <location>
        <begin position="135"/>
        <end position="191"/>
    </location>
</feature>
<sequence length="210" mass="23634">MNRAPIRVDSAHISFAREHYHVIASPADTLAEVFDAISARNGYPGLQGLPAKAKRSILHQAATNRGYGRPWFEKQCQARFKRLVPKIQKRMERNTDRKSEITALWDFYTRIWDENRHGLGGLPAELFYKTAEWRKFRFAFLSCYGRVCCSCGAKGGSGKAFELDHILPRHLYPELAFRPDNCQILCDDCHVGKGATAKVACAAYANGGVL</sequence>
<dbReference type="EMBL" id="JBAKIA010000005">
    <property type="protein sequence ID" value="MEJ8474475.1"/>
    <property type="molecule type" value="Genomic_DNA"/>
</dbReference>
<dbReference type="SMART" id="SM00507">
    <property type="entry name" value="HNHc"/>
    <property type="match status" value="1"/>
</dbReference>
<gene>
    <name evidence="2" type="ORF">V6575_10275</name>
</gene>
<dbReference type="Proteomes" id="UP001385499">
    <property type="component" value="Unassembled WGS sequence"/>
</dbReference>
<dbReference type="InterPro" id="IPR002711">
    <property type="entry name" value="HNH"/>
</dbReference>
<reference evidence="2 3" key="1">
    <citation type="submission" date="2024-02" db="EMBL/GenBank/DDBJ databases">
        <title>Roseibium algae sp. nov., isolated from marine alga (Grateloupia sp.), showing potential in myo-inositol conversion.</title>
        <authorList>
            <person name="Wang Y."/>
        </authorList>
    </citation>
    <scope>NUCLEOTIDE SEQUENCE [LARGE SCALE GENOMIC DNA]</scope>
    <source>
        <strain evidence="2 3">H3510</strain>
    </source>
</reference>
<dbReference type="CDD" id="cd00085">
    <property type="entry name" value="HNHc"/>
    <property type="match status" value="1"/>
</dbReference>
<proteinExistence type="predicted"/>
<keyword evidence="2" id="KW-0540">Nuclease</keyword>
<evidence type="ECO:0000313" key="2">
    <source>
        <dbReference type="EMBL" id="MEJ8474475.1"/>
    </source>
</evidence>
<dbReference type="RefSeq" id="WP_340274221.1">
    <property type="nucleotide sequence ID" value="NZ_JBAKIA010000005.1"/>
</dbReference>
<evidence type="ECO:0000259" key="1">
    <source>
        <dbReference type="SMART" id="SM00507"/>
    </source>
</evidence>
<organism evidence="2 3">
    <name type="scientific">Roseibium algae</name>
    <dbReference type="NCBI Taxonomy" id="3123038"/>
    <lineage>
        <taxon>Bacteria</taxon>
        <taxon>Pseudomonadati</taxon>
        <taxon>Pseudomonadota</taxon>
        <taxon>Alphaproteobacteria</taxon>
        <taxon>Hyphomicrobiales</taxon>
        <taxon>Stappiaceae</taxon>
        <taxon>Roseibium</taxon>
    </lineage>
</organism>
<dbReference type="Gene3D" id="1.10.30.50">
    <property type="match status" value="1"/>
</dbReference>
<dbReference type="GO" id="GO:0004519">
    <property type="term" value="F:endonuclease activity"/>
    <property type="evidence" value="ECO:0007669"/>
    <property type="project" value="UniProtKB-KW"/>
</dbReference>
<evidence type="ECO:0000313" key="3">
    <source>
        <dbReference type="Proteomes" id="UP001385499"/>
    </source>
</evidence>
<keyword evidence="3" id="KW-1185">Reference proteome</keyword>
<keyword evidence="2" id="KW-0378">Hydrolase</keyword>